<organism evidence="2">
    <name type="scientific">Moorena producens (strain JHB)</name>
    <dbReference type="NCBI Taxonomy" id="1454205"/>
    <lineage>
        <taxon>Bacteria</taxon>
        <taxon>Bacillati</taxon>
        <taxon>Cyanobacteriota</taxon>
        <taxon>Cyanophyceae</taxon>
        <taxon>Coleofasciculales</taxon>
        <taxon>Coleofasciculaceae</taxon>
        <taxon>Moorena</taxon>
    </lineage>
</organism>
<accession>A0A9Q9STX7</accession>
<feature type="region of interest" description="Disordered" evidence="1">
    <location>
        <begin position="42"/>
        <end position="63"/>
    </location>
</feature>
<name>A0A9Q9STX7_MOOP1</name>
<proteinExistence type="predicted"/>
<reference evidence="2" key="2">
    <citation type="submission" date="2022-10" db="EMBL/GenBank/DDBJ databases">
        <authorList>
            <person name="Ngo T.-E."/>
        </authorList>
    </citation>
    <scope>NUCLEOTIDE SEQUENCE</scope>
    <source>
        <strain evidence="2">JHB</strain>
    </source>
</reference>
<dbReference type="AlphaFoldDB" id="A0A9Q9STX7"/>
<dbReference type="EMBL" id="CP017708">
    <property type="protein sequence ID" value="WAN69580.1"/>
    <property type="molecule type" value="Genomic_DNA"/>
</dbReference>
<dbReference type="Proteomes" id="UP000176944">
    <property type="component" value="Chromosome"/>
</dbReference>
<evidence type="ECO:0000313" key="2">
    <source>
        <dbReference type="EMBL" id="WAN69580.1"/>
    </source>
</evidence>
<reference evidence="2" key="1">
    <citation type="journal article" date="2017" name="Proc. Natl. Acad. Sci. U.S.A.">
        <title>Comparative genomics uncovers the prolific and distinctive metabolic potential of the cyanobacterial genus Moorea.</title>
        <authorList>
            <person name="Leao T."/>
            <person name="Castelao G."/>
            <person name="Korobeynikov A."/>
            <person name="Monroe E.A."/>
            <person name="Podell S."/>
            <person name="Glukhov E."/>
            <person name="Allen E.E."/>
            <person name="Gerwick W.H."/>
            <person name="Gerwick L."/>
        </authorList>
    </citation>
    <scope>NUCLEOTIDE SEQUENCE</scope>
    <source>
        <strain evidence="2">JHB</strain>
    </source>
</reference>
<sequence length="63" mass="6711">MRRSQTIRKWIVSPDGTVVVQAESTATASGDEATIIQEVTVKRDSSGRISSRSSSSCHASSSK</sequence>
<protein>
    <submittedName>
        <fullName evidence="2">Uncharacterized protein</fullName>
    </submittedName>
</protein>
<gene>
    <name evidence="2" type="ORF">BJP36_36445</name>
</gene>
<feature type="compositionally biased region" description="Low complexity" evidence="1">
    <location>
        <begin position="47"/>
        <end position="63"/>
    </location>
</feature>
<evidence type="ECO:0000256" key="1">
    <source>
        <dbReference type="SAM" id="MobiDB-lite"/>
    </source>
</evidence>